<dbReference type="EMBL" id="SRIB01000005">
    <property type="protein sequence ID" value="TFZ40371.1"/>
    <property type="molecule type" value="Genomic_DNA"/>
</dbReference>
<dbReference type="Pfam" id="PF04456">
    <property type="entry name" value="DUF503"/>
    <property type="match status" value="1"/>
</dbReference>
<dbReference type="InterPro" id="IPR036746">
    <property type="entry name" value="TT1725-like_sf"/>
</dbReference>
<sequence length="93" mass="10901">MIVGCCEIELYIYESYSLKDKRMVIKSIIEKMKRRYNISISEVGDNDIWNKSSIAFCTVSNGMTNVNKIIQECIDFLELDDRIEIINSVINYY</sequence>
<dbReference type="InterPro" id="IPR007546">
    <property type="entry name" value="DUF503"/>
</dbReference>
<organism evidence="1 2">
    <name type="scientific">Soehngenia longivitae</name>
    <dbReference type="NCBI Taxonomy" id="2562294"/>
    <lineage>
        <taxon>Bacteria</taxon>
        <taxon>Bacillati</taxon>
        <taxon>Bacillota</taxon>
        <taxon>Tissierellia</taxon>
        <taxon>Tissierellales</taxon>
        <taxon>Tissierellaceae</taxon>
        <taxon>Soehngenia</taxon>
    </lineage>
</organism>
<comment type="caution">
    <text evidence="1">The sequence shown here is derived from an EMBL/GenBank/DDBJ whole genome shotgun (WGS) entry which is preliminary data.</text>
</comment>
<dbReference type="PANTHER" id="PTHR36441">
    <property type="entry name" value="HYPOTHETICAL CYTOSOLIC PROTEIN"/>
    <property type="match status" value="1"/>
</dbReference>
<keyword evidence="2" id="KW-1185">Reference proteome</keyword>
<dbReference type="Proteomes" id="UP000298381">
    <property type="component" value="Unassembled WGS sequence"/>
</dbReference>
<dbReference type="SUPFAM" id="SSF103007">
    <property type="entry name" value="Hypothetical protein TT1725"/>
    <property type="match status" value="1"/>
</dbReference>
<dbReference type="OrthoDB" id="9809023at2"/>
<name>A0A4Z0D673_9FIRM</name>
<dbReference type="RefSeq" id="WP_135270889.1">
    <property type="nucleotide sequence ID" value="NZ_SRIB01000005.1"/>
</dbReference>
<evidence type="ECO:0000313" key="2">
    <source>
        <dbReference type="Proteomes" id="UP000298381"/>
    </source>
</evidence>
<protein>
    <submittedName>
        <fullName evidence="1">DUF503 domain-containing protein</fullName>
    </submittedName>
</protein>
<accession>A0A4Z0D673</accession>
<dbReference type="AlphaFoldDB" id="A0A4Z0D673"/>
<gene>
    <name evidence="1" type="ORF">E4100_04695</name>
</gene>
<proteinExistence type="predicted"/>
<evidence type="ECO:0000313" key="1">
    <source>
        <dbReference type="EMBL" id="TFZ40371.1"/>
    </source>
</evidence>
<dbReference type="Gene3D" id="3.30.70.1120">
    <property type="entry name" value="TT1725-like"/>
    <property type="match status" value="1"/>
</dbReference>
<reference evidence="1 2" key="1">
    <citation type="submission" date="2019-03" db="EMBL/GenBank/DDBJ databases">
        <title>Draft genome sequence data and analysis of a Fermenting Bacterium, Soehngenia longevitae strain 1933PT, isolated from petroleum reservoir in Azerbaijan.</title>
        <authorList>
            <person name="Grouzdev D.S."/>
            <person name="Bidzhieva S.K."/>
            <person name="Sokolova D.S."/>
            <person name="Tourova T.P."/>
            <person name="Poltaraus A.B."/>
            <person name="Nazina T.N."/>
        </authorList>
    </citation>
    <scope>NUCLEOTIDE SEQUENCE [LARGE SCALE GENOMIC DNA]</scope>
    <source>
        <strain evidence="1 2">1933P</strain>
    </source>
</reference>
<dbReference type="PANTHER" id="PTHR36441:SF1">
    <property type="entry name" value="DUF503 DOMAIN-CONTAINING PROTEIN"/>
    <property type="match status" value="1"/>
</dbReference>